<evidence type="ECO:0000256" key="4">
    <source>
        <dbReference type="ARBA" id="ARBA00023125"/>
    </source>
</evidence>
<dbReference type="GO" id="GO:0003677">
    <property type="term" value="F:DNA binding"/>
    <property type="evidence" value="ECO:0007669"/>
    <property type="project" value="UniProtKB-KW"/>
</dbReference>
<dbReference type="PROSITE" id="PS50048">
    <property type="entry name" value="ZN2_CY6_FUNGAL_2"/>
    <property type="match status" value="1"/>
</dbReference>
<dbReference type="PROSITE" id="PS00463">
    <property type="entry name" value="ZN2_CY6_FUNGAL_1"/>
    <property type="match status" value="1"/>
</dbReference>
<protein>
    <recommendedName>
        <fullName evidence="8">Zn(2)-C6 fungal-type domain-containing protein</fullName>
    </recommendedName>
</protein>
<dbReference type="STRING" id="1047168.A0A0F4GVN8"/>
<organism evidence="9 10">
    <name type="scientific">Zymoseptoria brevis</name>
    <dbReference type="NCBI Taxonomy" id="1047168"/>
    <lineage>
        <taxon>Eukaryota</taxon>
        <taxon>Fungi</taxon>
        <taxon>Dikarya</taxon>
        <taxon>Ascomycota</taxon>
        <taxon>Pezizomycotina</taxon>
        <taxon>Dothideomycetes</taxon>
        <taxon>Dothideomycetidae</taxon>
        <taxon>Mycosphaerellales</taxon>
        <taxon>Mycosphaerellaceae</taxon>
        <taxon>Zymoseptoria</taxon>
    </lineage>
</organism>
<dbReference type="CDD" id="cd00067">
    <property type="entry name" value="GAL4"/>
    <property type="match status" value="1"/>
</dbReference>
<keyword evidence="10" id="KW-1185">Reference proteome</keyword>
<feature type="domain" description="Zn(2)-C6 fungal-type" evidence="8">
    <location>
        <begin position="183"/>
        <end position="214"/>
    </location>
</feature>
<keyword evidence="4" id="KW-0238">DNA-binding</keyword>
<evidence type="ECO:0000256" key="1">
    <source>
        <dbReference type="ARBA" id="ARBA00022723"/>
    </source>
</evidence>
<evidence type="ECO:0000259" key="8">
    <source>
        <dbReference type="PROSITE" id="PS50048"/>
    </source>
</evidence>
<feature type="compositionally biased region" description="Polar residues" evidence="7">
    <location>
        <begin position="525"/>
        <end position="540"/>
    </location>
</feature>
<feature type="region of interest" description="Disordered" evidence="7">
    <location>
        <begin position="45"/>
        <end position="86"/>
    </location>
</feature>
<name>A0A0F4GVN8_9PEZI</name>
<dbReference type="SMART" id="SM00066">
    <property type="entry name" value="GAL4"/>
    <property type="match status" value="1"/>
</dbReference>
<dbReference type="GO" id="GO:0008270">
    <property type="term" value="F:zinc ion binding"/>
    <property type="evidence" value="ECO:0007669"/>
    <property type="project" value="InterPro"/>
</dbReference>
<feature type="compositionally biased region" description="Polar residues" evidence="7">
    <location>
        <begin position="130"/>
        <end position="141"/>
    </location>
</feature>
<feature type="compositionally biased region" description="Low complexity" evidence="7">
    <location>
        <begin position="74"/>
        <end position="86"/>
    </location>
</feature>
<evidence type="ECO:0000313" key="9">
    <source>
        <dbReference type="EMBL" id="KJY01314.1"/>
    </source>
</evidence>
<dbReference type="SUPFAM" id="SSF57701">
    <property type="entry name" value="Zn2/Cys6 DNA-binding domain"/>
    <property type="match status" value="1"/>
</dbReference>
<dbReference type="Pfam" id="PF00172">
    <property type="entry name" value="Zn_clus"/>
    <property type="match status" value="1"/>
</dbReference>
<accession>A0A0F4GVN8</accession>
<feature type="compositionally biased region" description="Low complexity" evidence="7">
    <location>
        <begin position="146"/>
        <end position="170"/>
    </location>
</feature>
<feature type="compositionally biased region" description="Low complexity" evidence="7">
    <location>
        <begin position="549"/>
        <end position="560"/>
    </location>
</feature>
<evidence type="ECO:0000256" key="6">
    <source>
        <dbReference type="ARBA" id="ARBA00023242"/>
    </source>
</evidence>
<dbReference type="PANTHER" id="PTHR47659:SF4">
    <property type="entry name" value="ZN(II)2CYS6 TRANSCRIPTION FACTOR (EUROFUNG)"/>
    <property type="match status" value="1"/>
</dbReference>
<dbReference type="Proteomes" id="UP000033647">
    <property type="component" value="Unassembled WGS sequence"/>
</dbReference>
<evidence type="ECO:0000256" key="3">
    <source>
        <dbReference type="ARBA" id="ARBA00023015"/>
    </source>
</evidence>
<keyword evidence="5" id="KW-0804">Transcription</keyword>
<feature type="compositionally biased region" description="Basic and acidic residues" evidence="7">
    <location>
        <begin position="610"/>
        <end position="637"/>
    </location>
</feature>
<evidence type="ECO:0000256" key="7">
    <source>
        <dbReference type="SAM" id="MobiDB-lite"/>
    </source>
</evidence>
<evidence type="ECO:0000256" key="5">
    <source>
        <dbReference type="ARBA" id="ARBA00023163"/>
    </source>
</evidence>
<keyword evidence="3" id="KW-0805">Transcription regulation</keyword>
<keyword evidence="6" id="KW-0539">Nucleus</keyword>
<comment type="caution">
    <text evidence="9">The sequence shown here is derived from an EMBL/GenBank/DDBJ whole genome shotgun (WGS) entry which is preliminary data.</text>
</comment>
<feature type="region of interest" description="Disordered" evidence="7">
    <location>
        <begin position="122"/>
        <end position="175"/>
    </location>
</feature>
<dbReference type="EMBL" id="LAFY01000289">
    <property type="protein sequence ID" value="KJY01314.1"/>
    <property type="molecule type" value="Genomic_DNA"/>
</dbReference>
<keyword evidence="2" id="KW-0862">Zinc</keyword>
<dbReference type="OrthoDB" id="5575144at2759"/>
<keyword evidence="1" id="KW-0479">Metal-binding</keyword>
<dbReference type="GO" id="GO:0000981">
    <property type="term" value="F:DNA-binding transcription factor activity, RNA polymerase II-specific"/>
    <property type="evidence" value="ECO:0007669"/>
    <property type="project" value="InterPro"/>
</dbReference>
<dbReference type="InterPro" id="IPR050335">
    <property type="entry name" value="ERT1_acuK_gluconeogen_tf"/>
</dbReference>
<proteinExistence type="predicted"/>
<evidence type="ECO:0000313" key="10">
    <source>
        <dbReference type="Proteomes" id="UP000033647"/>
    </source>
</evidence>
<reference evidence="9 10" key="1">
    <citation type="submission" date="2015-03" db="EMBL/GenBank/DDBJ databases">
        <title>RNA-seq based gene annotation and comparative genomics of four Zymoseptoria species reveal species-specific pathogenicity related genes and transposable element activity.</title>
        <authorList>
            <person name="Grandaubert J."/>
            <person name="Bhattacharyya A."/>
            <person name="Stukenbrock E.H."/>
        </authorList>
    </citation>
    <scope>NUCLEOTIDE SEQUENCE [LARGE SCALE GENOMIC DNA]</scope>
    <source>
        <strain evidence="9 10">Zb18110</strain>
    </source>
</reference>
<dbReference type="InterPro" id="IPR001138">
    <property type="entry name" value="Zn2Cys6_DnaBD"/>
</dbReference>
<dbReference type="InterPro" id="IPR036864">
    <property type="entry name" value="Zn2-C6_fun-type_DNA-bd_sf"/>
</dbReference>
<sequence>MIDGTVPFIAFCLSLKEHLGGGSLDSVKRKLRLLIRLVRCGKVSDPLSSMSNPPSPPRIPHHEPVSSIRDAQVSTSSAPRSSPSPMSTLAIAATAPASPFYDPIRRHYEIDRPLSGHALHMPSAHRQEQASHNIPGPSTFQPGPCSLQPTSQPSAQSASSTSSVHHSASSRGGRKSKAHVASACINCKRAHLSCDVGRPCTRCVASGKQDSCVDVQHKKRGRPRLREEGEFKAEQLASQSRSFSTIAAGNIIAPSRPIAAPRHRRTESFRSICSQGSEGSAFERSPPHHFPRQQTTLQTAFGYEPTSTTARYEVPTAYLDMDLLVIKANGPFRQIMNGGRDATGRQISDLAGFVDGESFFNLRNRLRAEREAREPVYMPPIMQQGHDPLGGASELDVNRYTHGFDDRTYTWHRLQGGPSEAPFPARIRLGKANAYFVAVTLPSFRPVEMPAQPLINPPAFRRSPLDSRSMRTSPPDRPQRAGFVPYTETPMLPAQLTPQTNRPAVQQMAPRSYPPPHLPMPPTHRQVSQASAYPSYQTIPLGTPRLSIAEPPTETTAFTPRASSRENQAAPAPPPSLQLPPIVGNRTPLQSPYPTAGPSAALPTGQAPLRRSESDEDGRQESPKKRRRMDIDDVLHR</sequence>
<feature type="region of interest" description="Disordered" evidence="7">
    <location>
        <begin position="455"/>
        <end position="637"/>
    </location>
</feature>
<evidence type="ECO:0000256" key="2">
    <source>
        <dbReference type="ARBA" id="ARBA00022833"/>
    </source>
</evidence>
<feature type="compositionally biased region" description="Pro residues" evidence="7">
    <location>
        <begin position="512"/>
        <end position="522"/>
    </location>
</feature>
<dbReference type="AlphaFoldDB" id="A0A0F4GVN8"/>
<dbReference type="PANTHER" id="PTHR47659">
    <property type="entry name" value="ZN(II)2CYS6 TRANSCRIPTION FACTOR (EUROFUNG)-RELATED"/>
    <property type="match status" value="1"/>
</dbReference>
<dbReference type="Gene3D" id="4.10.240.10">
    <property type="entry name" value="Zn(2)-C6 fungal-type DNA-binding domain"/>
    <property type="match status" value="1"/>
</dbReference>
<gene>
    <name evidence="9" type="ORF">TI39_contig297g00021</name>
</gene>